<feature type="domain" description="ATP-grasp" evidence="2">
    <location>
        <begin position="136"/>
        <end position="327"/>
    </location>
</feature>
<keyword evidence="3" id="KW-0436">Ligase</keyword>
<dbReference type="GO" id="GO:0005524">
    <property type="term" value="F:ATP binding"/>
    <property type="evidence" value="ECO:0007669"/>
    <property type="project" value="UniProtKB-UniRule"/>
</dbReference>
<evidence type="ECO:0000256" key="1">
    <source>
        <dbReference type="PROSITE-ProRule" id="PRU00409"/>
    </source>
</evidence>
<dbReference type="PROSITE" id="PS50975">
    <property type="entry name" value="ATP_GRASP"/>
    <property type="match status" value="1"/>
</dbReference>
<evidence type="ECO:0000313" key="3">
    <source>
        <dbReference type="EMBL" id="KHE92575.1"/>
    </source>
</evidence>
<dbReference type="SUPFAM" id="SSF52440">
    <property type="entry name" value="PreATP-grasp domain"/>
    <property type="match status" value="1"/>
</dbReference>
<proteinExistence type="predicted"/>
<accession>A0A0B0EPJ8</accession>
<dbReference type="PANTHER" id="PTHR21621">
    <property type="entry name" value="RIBOSOMAL PROTEIN S6 MODIFICATION PROTEIN"/>
    <property type="match status" value="1"/>
</dbReference>
<dbReference type="Pfam" id="PF02951">
    <property type="entry name" value="GSH-S_N"/>
    <property type="match status" value="1"/>
</dbReference>
<comment type="caution">
    <text evidence="3">The sequence shown here is derived from an EMBL/GenBank/DDBJ whole genome shotgun (WGS) entry which is preliminary data.</text>
</comment>
<keyword evidence="1" id="KW-0067">ATP-binding</keyword>
<organism evidence="3 4">
    <name type="scientific">Candidatus Scalindua brodae</name>
    <dbReference type="NCBI Taxonomy" id="237368"/>
    <lineage>
        <taxon>Bacteria</taxon>
        <taxon>Pseudomonadati</taxon>
        <taxon>Planctomycetota</taxon>
        <taxon>Candidatus Brocadiia</taxon>
        <taxon>Candidatus Brocadiales</taxon>
        <taxon>Candidatus Scalinduaceae</taxon>
        <taxon>Candidatus Scalindua</taxon>
    </lineage>
</organism>
<name>A0A0B0EPJ8_9BACT</name>
<dbReference type="GO" id="GO:0046872">
    <property type="term" value="F:metal ion binding"/>
    <property type="evidence" value="ECO:0007669"/>
    <property type="project" value="InterPro"/>
</dbReference>
<gene>
    <name evidence="3" type="primary">gshB_2</name>
    <name evidence="3" type="ORF">SCABRO_01666</name>
</gene>
<dbReference type="EMBL" id="JRYO01000118">
    <property type="protein sequence ID" value="KHE92575.1"/>
    <property type="molecule type" value="Genomic_DNA"/>
</dbReference>
<dbReference type="NCBIfam" id="NF009110">
    <property type="entry name" value="PRK12458.1"/>
    <property type="match status" value="1"/>
</dbReference>
<dbReference type="Gene3D" id="3.30.470.20">
    <property type="entry name" value="ATP-grasp fold, B domain"/>
    <property type="match status" value="1"/>
</dbReference>
<sequence>MNIGFFVNDVHAEKAVYTTVRLAMTASNRGHHVWFIGASDFTYDPDDTIRAWAKAAPPKKYRATNKYLSALLGEKNHLERISVNELDILFLRNNPSEENEFRTWARTAGIIFGRMAMGGGVVVLNDPDGLASALDRMYQQLLPESIRPKTLISRNREKIKSFIKSLGGQGVLKGLKGTGGKSLFVVSTKNQSNLNQMIEAITRTGYVVAQEFLPNAQTGTVRMILMNGEPLRYKGKFAAFQWIRNPDELRSNIHASGTTQGVKITDDHLRIAEAVRPRLVEDGMFLAGLDIVDNKLMGLDVFSPGGLGNAQKYEKVNFDEAVIMGLENKVDYMKYYKRQFNNADMASL</sequence>
<dbReference type="Proteomes" id="UP000030652">
    <property type="component" value="Unassembled WGS sequence"/>
</dbReference>
<dbReference type="InterPro" id="IPR011761">
    <property type="entry name" value="ATP-grasp"/>
</dbReference>
<dbReference type="Gene3D" id="3.40.50.20">
    <property type="match status" value="1"/>
</dbReference>
<dbReference type="GO" id="GO:0004363">
    <property type="term" value="F:glutathione synthase activity"/>
    <property type="evidence" value="ECO:0007669"/>
    <property type="project" value="UniProtKB-EC"/>
</dbReference>
<dbReference type="InterPro" id="IPR016185">
    <property type="entry name" value="PreATP-grasp_dom_sf"/>
</dbReference>
<dbReference type="EC" id="6.3.2.3" evidence="3"/>
<evidence type="ECO:0000259" key="2">
    <source>
        <dbReference type="PROSITE" id="PS50975"/>
    </source>
</evidence>
<protein>
    <submittedName>
        <fullName evidence="3">Glutathione synthetase</fullName>
        <ecNumber evidence="3">6.3.2.3</ecNumber>
    </submittedName>
</protein>
<reference evidence="3 4" key="1">
    <citation type="submission" date="2014-10" db="EMBL/GenBank/DDBJ databases">
        <title>Draft genome of anammox bacterium scalindua brodae, obtained using differential coverage binning of sequence data from two enrichment reactors.</title>
        <authorList>
            <person name="Speth D.R."/>
            <person name="Russ L."/>
            <person name="Kartal B."/>
            <person name="Op den Camp H.J."/>
            <person name="Dutilh B.E."/>
            <person name="Jetten M.S."/>
        </authorList>
    </citation>
    <scope>NUCLEOTIDE SEQUENCE [LARGE SCALE GENOMIC DNA]</scope>
    <source>
        <strain evidence="3">RU1</strain>
    </source>
</reference>
<dbReference type="InterPro" id="IPR004215">
    <property type="entry name" value="GSHS_N"/>
</dbReference>
<dbReference type="InterPro" id="IPR004218">
    <property type="entry name" value="GSHS_ATP-bd"/>
</dbReference>
<dbReference type="PANTHER" id="PTHR21621:SF4">
    <property type="entry name" value="GLUTATHIONE SYNTHETASE"/>
    <property type="match status" value="1"/>
</dbReference>
<keyword evidence="1" id="KW-0547">Nucleotide-binding</keyword>
<dbReference type="Pfam" id="PF02955">
    <property type="entry name" value="GSH-S_ATP"/>
    <property type="match status" value="1"/>
</dbReference>
<dbReference type="AlphaFoldDB" id="A0A0B0EPJ8"/>
<dbReference type="InterPro" id="IPR013815">
    <property type="entry name" value="ATP_grasp_subdomain_1"/>
</dbReference>
<dbReference type="eggNOG" id="COG0189">
    <property type="taxonomic scope" value="Bacteria"/>
</dbReference>
<dbReference type="Gene3D" id="3.30.1490.20">
    <property type="entry name" value="ATP-grasp fold, A domain"/>
    <property type="match status" value="1"/>
</dbReference>
<dbReference type="GO" id="GO:0005737">
    <property type="term" value="C:cytoplasm"/>
    <property type="evidence" value="ECO:0007669"/>
    <property type="project" value="TreeGrafter"/>
</dbReference>
<dbReference type="SUPFAM" id="SSF56059">
    <property type="entry name" value="Glutathione synthetase ATP-binding domain-like"/>
    <property type="match status" value="1"/>
</dbReference>
<evidence type="ECO:0000313" key="4">
    <source>
        <dbReference type="Proteomes" id="UP000030652"/>
    </source>
</evidence>